<dbReference type="Proteomes" id="UP000593574">
    <property type="component" value="Unassembled WGS sequence"/>
</dbReference>
<proteinExistence type="predicted"/>
<protein>
    <submittedName>
        <fullName evidence="1">Uncharacterized protein</fullName>
    </submittedName>
</protein>
<evidence type="ECO:0000313" key="1">
    <source>
        <dbReference type="EMBL" id="MBA0727957.1"/>
    </source>
</evidence>
<dbReference type="AlphaFoldDB" id="A0A7J9AV52"/>
<gene>
    <name evidence="1" type="ORF">Golax_000903</name>
</gene>
<organism evidence="1 2">
    <name type="scientific">Gossypium laxum</name>
    <dbReference type="NCBI Taxonomy" id="34288"/>
    <lineage>
        <taxon>Eukaryota</taxon>
        <taxon>Viridiplantae</taxon>
        <taxon>Streptophyta</taxon>
        <taxon>Embryophyta</taxon>
        <taxon>Tracheophyta</taxon>
        <taxon>Spermatophyta</taxon>
        <taxon>Magnoliopsida</taxon>
        <taxon>eudicotyledons</taxon>
        <taxon>Gunneridae</taxon>
        <taxon>Pentapetalae</taxon>
        <taxon>rosids</taxon>
        <taxon>malvids</taxon>
        <taxon>Malvales</taxon>
        <taxon>Malvaceae</taxon>
        <taxon>Malvoideae</taxon>
        <taxon>Gossypium</taxon>
    </lineage>
</organism>
<sequence length="164" mass="19601">MALLSGDNDHVISSVSGISYGYMEHKNMMVMMEKRQLFLRSYQFCRKRTLTERIKRSLVGVKRVMWLRLRSARKLKRLVLSRLRFAFLCRGRKRRYIRLKNNHFRHTHNSCLWEDRHSTKVKTIDSPPTDPSLNGKANDKVHCPLGKRVLHDFHLNFLKKQHML</sequence>
<accession>A0A7J9AV52</accession>
<reference evidence="1 2" key="1">
    <citation type="journal article" date="2019" name="Genome Biol. Evol.">
        <title>Insights into the evolution of the New World diploid cottons (Gossypium, subgenus Houzingenia) based on genome sequencing.</title>
        <authorList>
            <person name="Grover C.E."/>
            <person name="Arick M.A. 2nd"/>
            <person name="Thrash A."/>
            <person name="Conover J.L."/>
            <person name="Sanders W.S."/>
            <person name="Peterson D.G."/>
            <person name="Frelichowski J.E."/>
            <person name="Scheffler J.A."/>
            <person name="Scheffler B.E."/>
            <person name="Wendel J.F."/>
        </authorList>
    </citation>
    <scope>NUCLEOTIDE SEQUENCE [LARGE SCALE GENOMIC DNA]</scope>
    <source>
        <strain evidence="1">4</strain>
        <tissue evidence="1">Leaf</tissue>
    </source>
</reference>
<keyword evidence="2" id="KW-1185">Reference proteome</keyword>
<evidence type="ECO:0000313" key="2">
    <source>
        <dbReference type="Proteomes" id="UP000593574"/>
    </source>
</evidence>
<dbReference type="EMBL" id="JABEZV010000013">
    <property type="protein sequence ID" value="MBA0727957.1"/>
    <property type="molecule type" value="Genomic_DNA"/>
</dbReference>
<comment type="caution">
    <text evidence="1">The sequence shown here is derived from an EMBL/GenBank/DDBJ whole genome shotgun (WGS) entry which is preliminary data.</text>
</comment>
<name>A0A7J9AV52_9ROSI</name>